<dbReference type="Gene3D" id="3.30.300.30">
    <property type="match status" value="1"/>
</dbReference>
<dbReference type="Proteomes" id="UP000051166">
    <property type="component" value="Unassembled WGS sequence"/>
</dbReference>
<organism evidence="5 6">
    <name type="scientific">Liquorilactobacillus satsumensis DSM 16230 = JCM 12392</name>
    <dbReference type="NCBI Taxonomy" id="1423801"/>
    <lineage>
        <taxon>Bacteria</taxon>
        <taxon>Bacillati</taxon>
        <taxon>Bacillota</taxon>
        <taxon>Bacilli</taxon>
        <taxon>Lactobacillales</taxon>
        <taxon>Lactobacillaceae</taxon>
        <taxon>Liquorilactobacillus</taxon>
    </lineage>
</organism>
<dbReference type="PATRIC" id="fig|1423801.4.peg.1952"/>
<dbReference type="Pfam" id="PF13193">
    <property type="entry name" value="AMP-binding_C"/>
    <property type="match status" value="1"/>
</dbReference>
<protein>
    <submittedName>
        <fullName evidence="5">Acyl-coa synthetase (Amp-forming) amp-acid ligase ii</fullName>
    </submittedName>
</protein>
<dbReference type="GO" id="GO:0006631">
    <property type="term" value="P:fatty acid metabolic process"/>
    <property type="evidence" value="ECO:0007669"/>
    <property type="project" value="TreeGrafter"/>
</dbReference>
<evidence type="ECO:0000259" key="3">
    <source>
        <dbReference type="Pfam" id="PF00501"/>
    </source>
</evidence>
<dbReference type="InterPro" id="IPR025110">
    <property type="entry name" value="AMP-bd_C"/>
</dbReference>
<evidence type="ECO:0000256" key="1">
    <source>
        <dbReference type="ARBA" id="ARBA00006432"/>
    </source>
</evidence>
<evidence type="ECO:0000256" key="2">
    <source>
        <dbReference type="ARBA" id="ARBA00022598"/>
    </source>
</evidence>
<name>A0A0R1UV61_9LACO</name>
<dbReference type="InterPro" id="IPR042099">
    <property type="entry name" value="ANL_N_sf"/>
</dbReference>
<dbReference type="OrthoDB" id="9765680at2"/>
<reference evidence="5 6" key="1">
    <citation type="journal article" date="2015" name="Genome Announc.">
        <title>Expanding the biotechnology potential of lactobacilli through comparative genomics of 213 strains and associated genera.</title>
        <authorList>
            <person name="Sun Z."/>
            <person name="Harris H.M."/>
            <person name="McCann A."/>
            <person name="Guo C."/>
            <person name="Argimon S."/>
            <person name="Zhang W."/>
            <person name="Yang X."/>
            <person name="Jeffery I.B."/>
            <person name="Cooney J.C."/>
            <person name="Kagawa T.F."/>
            <person name="Liu W."/>
            <person name="Song Y."/>
            <person name="Salvetti E."/>
            <person name="Wrobel A."/>
            <person name="Rasinkangas P."/>
            <person name="Parkhill J."/>
            <person name="Rea M.C."/>
            <person name="O'Sullivan O."/>
            <person name="Ritari J."/>
            <person name="Douillard F.P."/>
            <person name="Paul Ross R."/>
            <person name="Yang R."/>
            <person name="Briner A.E."/>
            <person name="Felis G.E."/>
            <person name="de Vos W.M."/>
            <person name="Barrangou R."/>
            <person name="Klaenhammer T.R."/>
            <person name="Caufield P.W."/>
            <person name="Cui Y."/>
            <person name="Zhang H."/>
            <person name="O'Toole P.W."/>
        </authorList>
    </citation>
    <scope>NUCLEOTIDE SEQUENCE [LARGE SCALE GENOMIC DNA]</scope>
    <source>
        <strain evidence="5 6">DSM 16230</strain>
    </source>
</reference>
<feature type="domain" description="AMP-binding enzyme C-terminal" evidence="4">
    <location>
        <begin position="354"/>
        <end position="423"/>
    </location>
</feature>
<dbReference type="Pfam" id="PF00501">
    <property type="entry name" value="AMP-binding"/>
    <property type="match status" value="1"/>
</dbReference>
<gene>
    <name evidence="5" type="ORF">FD50_GL001911</name>
</gene>
<dbReference type="InterPro" id="IPR020845">
    <property type="entry name" value="AMP-binding_CS"/>
</dbReference>
<dbReference type="Gene3D" id="3.40.50.12780">
    <property type="entry name" value="N-terminal domain of ligase-like"/>
    <property type="match status" value="1"/>
</dbReference>
<evidence type="ECO:0000259" key="4">
    <source>
        <dbReference type="Pfam" id="PF13193"/>
    </source>
</evidence>
<evidence type="ECO:0000313" key="5">
    <source>
        <dbReference type="EMBL" id="KRL96967.1"/>
    </source>
</evidence>
<dbReference type="EMBL" id="AZFQ01000054">
    <property type="protein sequence ID" value="KRL96967.1"/>
    <property type="molecule type" value="Genomic_DNA"/>
</dbReference>
<dbReference type="RefSeq" id="WP_056961779.1">
    <property type="nucleotide sequence ID" value="NZ_AZFQ01000054.1"/>
</dbReference>
<dbReference type="GO" id="GO:0031956">
    <property type="term" value="F:medium-chain fatty acid-CoA ligase activity"/>
    <property type="evidence" value="ECO:0007669"/>
    <property type="project" value="TreeGrafter"/>
</dbReference>
<feature type="domain" description="AMP-dependent synthetase/ligase" evidence="3">
    <location>
        <begin position="99"/>
        <end position="292"/>
    </location>
</feature>
<keyword evidence="6" id="KW-1185">Reference proteome</keyword>
<comment type="caution">
    <text evidence="5">The sequence shown here is derived from an EMBL/GenBank/DDBJ whole genome shotgun (WGS) entry which is preliminary data.</text>
</comment>
<comment type="similarity">
    <text evidence="1">Belongs to the ATP-dependent AMP-binding enzyme family.</text>
</comment>
<keyword evidence="2 5" id="KW-0436">Ligase</keyword>
<dbReference type="InterPro" id="IPR000873">
    <property type="entry name" value="AMP-dep_synth/lig_dom"/>
</dbReference>
<dbReference type="STRING" id="1423801.FD50_GL001911"/>
<proteinExistence type="inferred from homology"/>
<sequence>MDFFCPEQLLAKYQTQIAVVGATRQYRYIDLAKRVHEILRTANLVKPYIVVVGEQSIDFICRFLAIHVAKKIPIVVNRHDLVQIEQLLEKIAGYWQFMDDLNAAAITREIPKGKRAANLLFLGMTSGTTGNSKVYQRDWASWCHGFTACREVFALDQYTCLATPSPLTTSLGMHTLILSLYLGKQFYLDTTVNRSKEDGNLILFTVPTMLSQQLASSLQVTTKHFFDIAAGIVTCGGELTQTLVTQWRAEHPTQNFYELYGSSETSLVAWQKIVFQKQPGCVGQLFAGVQLAFKETCVQVKSPYVFQGYLGETRQRTDFVQTDDVGCFKNERLFIWARKSEVINHGGNRLYPREIENLIAELVEEVVVFGVPDAVYGEKVVAIVRGQNSRKKLQARLARSLPSYKLPQEYLFVKHIPRSLNQKISRTKLVNLYQQGEWS</sequence>
<dbReference type="AlphaFoldDB" id="A0A0R1UV61"/>
<dbReference type="PROSITE" id="PS00455">
    <property type="entry name" value="AMP_BINDING"/>
    <property type="match status" value="1"/>
</dbReference>
<dbReference type="SUPFAM" id="SSF56801">
    <property type="entry name" value="Acetyl-CoA synthetase-like"/>
    <property type="match status" value="1"/>
</dbReference>
<dbReference type="PANTHER" id="PTHR43201:SF5">
    <property type="entry name" value="MEDIUM-CHAIN ACYL-COA LIGASE ACSF2, MITOCHONDRIAL"/>
    <property type="match status" value="1"/>
</dbReference>
<dbReference type="GeneID" id="98309138"/>
<evidence type="ECO:0000313" key="6">
    <source>
        <dbReference type="Proteomes" id="UP000051166"/>
    </source>
</evidence>
<accession>A0A0R1UV61</accession>
<dbReference type="PANTHER" id="PTHR43201">
    <property type="entry name" value="ACYL-COA SYNTHETASE"/>
    <property type="match status" value="1"/>
</dbReference>
<dbReference type="InterPro" id="IPR045851">
    <property type="entry name" value="AMP-bd_C_sf"/>
</dbReference>